<dbReference type="EMBL" id="VRMN01000005">
    <property type="protein sequence ID" value="KAA8494234.1"/>
    <property type="molecule type" value="Genomic_DNA"/>
</dbReference>
<evidence type="ECO:0000313" key="1">
    <source>
        <dbReference type="EMBL" id="KAA8494234.1"/>
    </source>
</evidence>
<keyword evidence="2" id="KW-1185">Reference proteome</keyword>
<evidence type="ECO:0000313" key="2">
    <source>
        <dbReference type="Proteomes" id="UP000324585"/>
    </source>
</evidence>
<dbReference type="Proteomes" id="UP000324585">
    <property type="component" value="Unassembled WGS sequence"/>
</dbReference>
<accession>A0A5J4YU55</accession>
<reference evidence="2" key="1">
    <citation type="journal article" date="2019" name="Nat. Commun.">
        <title>Expansion of phycobilisome linker gene families in mesophilic red algae.</title>
        <authorList>
            <person name="Lee J."/>
            <person name="Kim D."/>
            <person name="Bhattacharya D."/>
            <person name="Yoon H.S."/>
        </authorList>
    </citation>
    <scope>NUCLEOTIDE SEQUENCE [LARGE SCALE GENOMIC DNA]</scope>
    <source>
        <strain evidence="2">CCMP 1328</strain>
    </source>
</reference>
<sequence length="173" mass="20088">MDSALKRFAMNKFRAEATHASVVLEAFRQMQLKHRRQTVECIVAHPDHYKNPRWDFVEYSKHSTHPDQYAYGKCILIARITINTDEHNETFDVAVIQDFEGHDGESSKSPCASKCMRLEPVFHHQRLQSDSVQVIDATMITGRVTAFQDTSQKLSRWYYFVNPNTFEGVQAYN</sequence>
<name>A0A5J4YU55_PORPP</name>
<organism evidence="1 2">
    <name type="scientific">Porphyridium purpureum</name>
    <name type="common">Red alga</name>
    <name type="synonym">Porphyridium cruentum</name>
    <dbReference type="NCBI Taxonomy" id="35688"/>
    <lineage>
        <taxon>Eukaryota</taxon>
        <taxon>Rhodophyta</taxon>
        <taxon>Bangiophyceae</taxon>
        <taxon>Porphyridiales</taxon>
        <taxon>Porphyridiaceae</taxon>
        <taxon>Porphyridium</taxon>
    </lineage>
</organism>
<proteinExistence type="predicted"/>
<gene>
    <name evidence="1" type="ORF">FVE85_4209</name>
</gene>
<protein>
    <submittedName>
        <fullName evidence="1">Uncharacterized protein</fullName>
    </submittedName>
</protein>
<comment type="caution">
    <text evidence="1">The sequence shown here is derived from an EMBL/GenBank/DDBJ whole genome shotgun (WGS) entry which is preliminary data.</text>
</comment>
<dbReference type="AlphaFoldDB" id="A0A5J4YU55"/>